<dbReference type="Proteomes" id="UP000515312">
    <property type="component" value="Chromosome"/>
</dbReference>
<organism evidence="1 2">
    <name type="scientific">Alloacidobacterium dinghuense</name>
    <dbReference type="NCBI Taxonomy" id="2763107"/>
    <lineage>
        <taxon>Bacteria</taxon>
        <taxon>Pseudomonadati</taxon>
        <taxon>Acidobacteriota</taxon>
        <taxon>Terriglobia</taxon>
        <taxon>Terriglobales</taxon>
        <taxon>Acidobacteriaceae</taxon>
        <taxon>Alloacidobacterium</taxon>
    </lineage>
</organism>
<accession>A0A7G8BPN3</accession>
<name>A0A7G8BPN3_9BACT</name>
<keyword evidence="2" id="KW-1185">Reference proteome</keyword>
<dbReference type="KEGG" id="adin:H7849_11770"/>
<evidence type="ECO:0000313" key="2">
    <source>
        <dbReference type="Proteomes" id="UP000515312"/>
    </source>
</evidence>
<dbReference type="EMBL" id="CP060394">
    <property type="protein sequence ID" value="QNI34503.1"/>
    <property type="molecule type" value="Genomic_DNA"/>
</dbReference>
<gene>
    <name evidence="1" type="ORF">H7849_11770</name>
</gene>
<evidence type="ECO:0000313" key="1">
    <source>
        <dbReference type="EMBL" id="QNI34503.1"/>
    </source>
</evidence>
<reference evidence="1 2" key="1">
    <citation type="submission" date="2020-08" db="EMBL/GenBank/DDBJ databases">
        <title>Edaphobacter telluris sp. nov. and Acidobacterium dinghuensis sp. nov., two acidobacteria isolated from forest soil.</title>
        <authorList>
            <person name="Fu J."/>
            <person name="Qiu L."/>
        </authorList>
    </citation>
    <scope>NUCLEOTIDE SEQUENCE [LARGE SCALE GENOMIC DNA]</scope>
    <source>
        <strain evidence="1">4Y35</strain>
    </source>
</reference>
<proteinExistence type="predicted"/>
<dbReference type="RefSeq" id="WP_186746720.1">
    <property type="nucleotide sequence ID" value="NZ_CP060394.1"/>
</dbReference>
<dbReference type="AlphaFoldDB" id="A0A7G8BPN3"/>
<sequence length="66" mass="7261">MTAKIERLLAEADNHILDIRVCANAARRMDGETAKAFVKMGEAAKRELAHTLRLALDEATGRKAAR</sequence>
<protein>
    <submittedName>
        <fullName evidence="1">Uncharacterized protein</fullName>
    </submittedName>
</protein>